<accession>A0A081N852</accession>
<evidence type="ECO:0000313" key="1">
    <source>
        <dbReference type="EMBL" id="KEQ14625.1"/>
    </source>
</evidence>
<comment type="caution">
    <text evidence="1">The sequence shown here is derived from an EMBL/GenBank/DDBJ whole genome shotgun (WGS) entry which is preliminary data.</text>
</comment>
<dbReference type="InterPro" id="IPR009003">
    <property type="entry name" value="Peptidase_S1_PA"/>
</dbReference>
<dbReference type="RefSeq" id="WP_145912505.1">
    <property type="nucleotide sequence ID" value="NZ_JOKG01000002.1"/>
</dbReference>
<dbReference type="Proteomes" id="UP000028006">
    <property type="component" value="Unassembled WGS sequence"/>
</dbReference>
<sequence>MLIRWLIKLSVFEVCYLNANSEASMSHFKETMLLKQLCMIAVLPALILITANAKAGSITELEHEPDFLLLIKNDYLAVNMICLGILITAQWLITPRECITIKNAQVEVINNGNPNSIPVSVATTVDTADQDNSFALLKLQYPPEGKKPVSLANKTPIDKIIPESDWSCVFLSRNSQTNEIHYHSRKVKLKHESHNSYQFTVTPSTKRLSLSQPLLPIKGSALFDEQGNLLGLTFTNDGMAWSFIEKYDFTSTGYYRKLIDQTMERPFSALP</sequence>
<dbReference type="SUPFAM" id="SSF50494">
    <property type="entry name" value="Trypsin-like serine proteases"/>
    <property type="match status" value="1"/>
</dbReference>
<name>A0A081N852_9GAMM</name>
<proteinExistence type="predicted"/>
<keyword evidence="2" id="KW-1185">Reference proteome</keyword>
<reference evidence="1 2" key="1">
    <citation type="submission" date="2014-06" db="EMBL/GenBank/DDBJ databases">
        <title>Whole Genome Sequences of Three Symbiotic Endozoicomonas Bacteria.</title>
        <authorList>
            <person name="Neave M.J."/>
            <person name="Apprill A."/>
            <person name="Voolstra C.R."/>
        </authorList>
    </citation>
    <scope>NUCLEOTIDE SEQUENCE [LARGE SCALE GENOMIC DNA]</scope>
    <source>
        <strain evidence="1 2">LMG 24815</strain>
    </source>
</reference>
<dbReference type="EMBL" id="JOKG01000002">
    <property type="protein sequence ID" value="KEQ14625.1"/>
    <property type="molecule type" value="Genomic_DNA"/>
</dbReference>
<dbReference type="AlphaFoldDB" id="A0A081N852"/>
<organism evidence="1 2">
    <name type="scientific">Endozoicomonas montiporae</name>
    <dbReference type="NCBI Taxonomy" id="1027273"/>
    <lineage>
        <taxon>Bacteria</taxon>
        <taxon>Pseudomonadati</taxon>
        <taxon>Pseudomonadota</taxon>
        <taxon>Gammaproteobacteria</taxon>
        <taxon>Oceanospirillales</taxon>
        <taxon>Endozoicomonadaceae</taxon>
        <taxon>Endozoicomonas</taxon>
    </lineage>
</organism>
<evidence type="ECO:0000313" key="2">
    <source>
        <dbReference type="Proteomes" id="UP000028006"/>
    </source>
</evidence>
<protein>
    <recommendedName>
        <fullName evidence="3">Peptidase S1 domain-containing protein</fullName>
    </recommendedName>
</protein>
<evidence type="ECO:0008006" key="3">
    <source>
        <dbReference type="Google" id="ProtNLM"/>
    </source>
</evidence>
<gene>
    <name evidence="1" type="ORF">GZ77_09910</name>
</gene>